<dbReference type="AlphaFoldDB" id="A0A5J4SAI1"/>
<proteinExistence type="predicted"/>
<comment type="caution">
    <text evidence="1">The sequence shown here is derived from an EMBL/GenBank/DDBJ whole genome shotgun (WGS) entry which is preliminary data.</text>
</comment>
<name>A0A5J4SAI1_9ZZZZ</name>
<evidence type="ECO:0000313" key="1">
    <source>
        <dbReference type="EMBL" id="KAA6342908.1"/>
    </source>
</evidence>
<reference evidence="1" key="1">
    <citation type="submission" date="2019-03" db="EMBL/GenBank/DDBJ databases">
        <title>Single cell metagenomics reveals metabolic interactions within the superorganism composed of flagellate Streblomastix strix and complex community of Bacteroidetes bacteria on its surface.</title>
        <authorList>
            <person name="Treitli S.C."/>
            <person name="Kolisko M."/>
            <person name="Husnik F."/>
            <person name="Keeling P."/>
            <person name="Hampl V."/>
        </authorList>
    </citation>
    <scope>NUCLEOTIDE SEQUENCE</scope>
    <source>
        <strain evidence="1">STM</strain>
    </source>
</reference>
<gene>
    <name evidence="1" type="ORF">EZS27_009368</name>
</gene>
<organism evidence="1">
    <name type="scientific">termite gut metagenome</name>
    <dbReference type="NCBI Taxonomy" id="433724"/>
    <lineage>
        <taxon>unclassified sequences</taxon>
        <taxon>metagenomes</taxon>
        <taxon>organismal metagenomes</taxon>
    </lineage>
</organism>
<protein>
    <submittedName>
        <fullName evidence="1">Uncharacterized protein</fullName>
    </submittedName>
</protein>
<sequence length="96" mass="10949">MSDILSPEQVEHLKKLGIKNIQNYKEITLPDMIKKVIPVCNIGYCQGRKAQVLAYAEPFRIECEANTVIEATYQVLCKLAEKGILNNITLWRSAKR</sequence>
<dbReference type="EMBL" id="SNRY01000299">
    <property type="protein sequence ID" value="KAA6342908.1"/>
    <property type="molecule type" value="Genomic_DNA"/>
</dbReference>
<accession>A0A5J4SAI1</accession>